<dbReference type="Pfam" id="PF07244">
    <property type="entry name" value="POTRA"/>
    <property type="match status" value="5"/>
</dbReference>
<feature type="domain" description="POTRA" evidence="9">
    <location>
        <begin position="344"/>
        <end position="416"/>
    </location>
</feature>
<keyword evidence="4" id="KW-0732">Signal</keyword>
<dbReference type="Proteomes" id="UP000239065">
    <property type="component" value="Unassembled WGS sequence"/>
</dbReference>
<dbReference type="PANTHER" id="PTHR12815">
    <property type="entry name" value="SORTING AND ASSEMBLY MACHINERY SAMM50 PROTEIN FAMILY MEMBER"/>
    <property type="match status" value="1"/>
</dbReference>
<keyword evidence="7" id="KW-0998">Cell outer membrane</keyword>
<proteinExistence type="predicted"/>
<dbReference type="EMBL" id="NXGJ01000005">
    <property type="protein sequence ID" value="PRM87916.1"/>
    <property type="molecule type" value="Genomic_DNA"/>
</dbReference>
<evidence type="ECO:0000256" key="8">
    <source>
        <dbReference type="NCBIfam" id="TIGR03303"/>
    </source>
</evidence>
<evidence type="ECO:0000256" key="1">
    <source>
        <dbReference type="ARBA" id="ARBA00004370"/>
    </source>
</evidence>
<feature type="domain" description="POTRA" evidence="9">
    <location>
        <begin position="87"/>
        <end position="166"/>
    </location>
</feature>
<dbReference type="GO" id="GO:0009279">
    <property type="term" value="C:cell outer membrane"/>
    <property type="evidence" value="ECO:0007669"/>
    <property type="project" value="UniProtKB-UniRule"/>
</dbReference>
<protein>
    <recommendedName>
        <fullName evidence="8">Outer membrane protein assembly factor BamA</fullName>
    </recommendedName>
</protein>
<sequence>MKNRITFLSLACATVLSASSIKSIEYLNVSKVSPQVLEETLGMRTGDSLDSNKLNEALIKFYSYGYFDDIVIDNDNGNIKIIFKEKPSIANVDIKGYKTRSEDTDAIKKVLKLNKGSMYSEKRVKEAKEQLLGMLSSEGFINSVVEVETEKLNDSSIKLTFNVNKGDEIIIREAKYHGASELDGSDFKKVTANKEKEFASWWFGQSDGEMKIDQLKYDARRINDLYFEKGYLDADVKEPFLDIDFASNQAKLDFFVKEGEKYTTNDIKIFLDSSIVDPEEIYSDLKLKVDRTFNIKKLRDDQEYIRTLVADKGYAYAEVKFDLKKNEAEHRVDVIFSVVPGQQVYINDVKISGNARTLDRVVRRDVYLAPGDMYNLTDLKDAKSKLKRSSFFEDVQIEEKRISEDKMDLSVKVTEAPTGSIMLGGGYGSYDKLMINGSVSDTNIFGSGLTLSLSGDLSKRSNRYEVALKNPAINDSDYNGEVEAHSTKIEYRRSHYDSDVKTKGFSIAAGKEVVRNTYVGARYGLDFIKEVYNYDETWKNSTEVQNNLNGIDGNGNPIPKKYLFKDQDYTNSSITPYINYDSTNDFYFPTAGIKAGASVEYAGVGGDSKYIKPGVNFRYFYSLEDLTELDWILRFKTQAKMLIDNGQINQGDSLYLGGPKTLRGYKSYAFPNNESGYYQDPYEKMWSNQAEISFPLVPSAKMRWGLFYDYGMIGKNSFSEIKRSGTGALLEWISPMGPLQLIFAKPIGDKPGDDTSSFEFSFGTSF</sequence>
<keyword evidence="5" id="KW-0677">Repeat</keyword>
<dbReference type="AlphaFoldDB" id="A0A2S9SMV7"/>
<dbReference type="PANTHER" id="PTHR12815:SF23">
    <property type="entry name" value="OUTER MEMBRANE PROTEIN ASSEMBLY FACTOR BAMA"/>
    <property type="match status" value="1"/>
</dbReference>
<evidence type="ECO:0000256" key="2">
    <source>
        <dbReference type="ARBA" id="ARBA00022452"/>
    </source>
</evidence>
<reference evidence="10 11" key="1">
    <citation type="submission" date="2017-09" db="EMBL/GenBank/DDBJ databases">
        <title>Reassesment of A. cryaerophilus.</title>
        <authorList>
            <person name="Perez-Cataluna A."/>
            <person name="Collado L."/>
            <person name="Salgado O."/>
            <person name="Lefinanco V."/>
            <person name="Figueras M.J."/>
        </authorList>
    </citation>
    <scope>NUCLEOTIDE SEQUENCE [LARGE SCALE GENOMIC DNA]</scope>
    <source>
        <strain evidence="10 11">LMG 9861</strain>
    </source>
</reference>
<dbReference type="InterPro" id="IPR034746">
    <property type="entry name" value="POTRA"/>
</dbReference>
<evidence type="ECO:0000256" key="4">
    <source>
        <dbReference type="ARBA" id="ARBA00022729"/>
    </source>
</evidence>
<dbReference type="InterPro" id="IPR039910">
    <property type="entry name" value="D15-like"/>
</dbReference>
<keyword evidence="3" id="KW-0812">Transmembrane</keyword>
<dbReference type="GO" id="GO:0071709">
    <property type="term" value="P:membrane assembly"/>
    <property type="evidence" value="ECO:0007669"/>
    <property type="project" value="InterPro"/>
</dbReference>
<dbReference type="Gene3D" id="3.10.20.310">
    <property type="entry name" value="membrane protein fhac"/>
    <property type="match status" value="5"/>
</dbReference>
<evidence type="ECO:0000256" key="6">
    <source>
        <dbReference type="ARBA" id="ARBA00023136"/>
    </source>
</evidence>
<dbReference type="NCBIfam" id="TIGR03303">
    <property type="entry name" value="OM_YaeT"/>
    <property type="match status" value="1"/>
</dbReference>
<gene>
    <name evidence="10" type="primary">bamA</name>
    <name evidence="10" type="ORF">CJ669_05625</name>
</gene>
<dbReference type="Pfam" id="PF01103">
    <property type="entry name" value="Omp85"/>
    <property type="match status" value="1"/>
</dbReference>
<dbReference type="PIRSF" id="PIRSF006076">
    <property type="entry name" value="OM_assembly_OMP85"/>
    <property type="match status" value="1"/>
</dbReference>
<evidence type="ECO:0000256" key="7">
    <source>
        <dbReference type="ARBA" id="ARBA00023237"/>
    </source>
</evidence>
<keyword evidence="6" id="KW-0472">Membrane</keyword>
<dbReference type="PROSITE" id="PS51779">
    <property type="entry name" value="POTRA"/>
    <property type="match status" value="2"/>
</dbReference>
<dbReference type="Gene3D" id="2.40.160.50">
    <property type="entry name" value="membrane protein fhac: a member of the omp85/tpsb transporter family"/>
    <property type="match status" value="1"/>
</dbReference>
<organism evidence="10 11">
    <name type="scientific">Aliarcobacter cryaerophilus</name>
    <dbReference type="NCBI Taxonomy" id="28198"/>
    <lineage>
        <taxon>Bacteria</taxon>
        <taxon>Pseudomonadati</taxon>
        <taxon>Campylobacterota</taxon>
        <taxon>Epsilonproteobacteria</taxon>
        <taxon>Campylobacterales</taxon>
        <taxon>Arcobacteraceae</taxon>
        <taxon>Aliarcobacter</taxon>
    </lineage>
</organism>
<comment type="subcellular location">
    <subcellularLocation>
        <location evidence="1">Membrane</location>
    </subcellularLocation>
</comment>
<evidence type="ECO:0000256" key="3">
    <source>
        <dbReference type="ARBA" id="ARBA00022692"/>
    </source>
</evidence>
<comment type="caution">
    <text evidence="10">The sequence shown here is derived from an EMBL/GenBank/DDBJ whole genome shotgun (WGS) entry which is preliminary data.</text>
</comment>
<dbReference type="InterPro" id="IPR000184">
    <property type="entry name" value="Bac_surfAg_D15"/>
</dbReference>
<evidence type="ECO:0000313" key="11">
    <source>
        <dbReference type="Proteomes" id="UP000239065"/>
    </source>
</evidence>
<name>A0A2S9SMV7_9BACT</name>
<evidence type="ECO:0000256" key="5">
    <source>
        <dbReference type="ARBA" id="ARBA00022737"/>
    </source>
</evidence>
<dbReference type="InterPro" id="IPR023707">
    <property type="entry name" value="OM_assembly_BamA"/>
</dbReference>
<dbReference type="InterPro" id="IPR010827">
    <property type="entry name" value="BamA/TamA_POTRA"/>
</dbReference>
<evidence type="ECO:0000313" key="10">
    <source>
        <dbReference type="EMBL" id="PRM87916.1"/>
    </source>
</evidence>
<evidence type="ECO:0000259" key="9">
    <source>
        <dbReference type="PROSITE" id="PS51779"/>
    </source>
</evidence>
<keyword evidence="2" id="KW-1134">Transmembrane beta strand</keyword>
<accession>A0A2S9SMV7</accession>
<dbReference type="RefSeq" id="WP_105909092.1">
    <property type="nucleotide sequence ID" value="NZ_NXGJ01000005.1"/>
</dbReference>